<feature type="region of interest" description="Disordered" evidence="4">
    <location>
        <begin position="1"/>
        <end position="35"/>
    </location>
</feature>
<dbReference type="InterPro" id="IPR011050">
    <property type="entry name" value="Pectin_lyase_fold/virulence"/>
</dbReference>
<feature type="compositionally biased region" description="Basic residues" evidence="4">
    <location>
        <begin position="14"/>
        <end position="24"/>
    </location>
</feature>
<comment type="caution">
    <text evidence="6">The sequence shown here is derived from an EMBL/GenBank/DDBJ whole genome shotgun (WGS) entry which is preliminary data.</text>
</comment>
<evidence type="ECO:0000256" key="3">
    <source>
        <dbReference type="ARBA" id="ARBA00022729"/>
    </source>
</evidence>
<dbReference type="Gene3D" id="2.160.20.110">
    <property type="match status" value="2"/>
</dbReference>
<evidence type="ECO:0000256" key="4">
    <source>
        <dbReference type="SAM" id="MobiDB-lite"/>
    </source>
</evidence>
<feature type="compositionally biased region" description="Basic and acidic residues" evidence="4">
    <location>
        <begin position="25"/>
        <end position="34"/>
    </location>
</feature>
<feature type="compositionally biased region" description="Basic and acidic residues" evidence="4">
    <location>
        <begin position="1"/>
        <end position="13"/>
    </location>
</feature>
<dbReference type="STRING" id="863227.GCA_000373005_04778"/>
<gene>
    <name evidence="6" type="ORF">C0Z20_26755</name>
</gene>
<dbReference type="PANTHER" id="PTHR12338:SF8">
    <property type="entry name" value="HEME_HEMOPEXIN-BINDING PROTEIN"/>
    <property type="match status" value="1"/>
</dbReference>
<dbReference type="GO" id="GO:0005576">
    <property type="term" value="C:extracellular region"/>
    <property type="evidence" value="ECO:0007669"/>
    <property type="project" value="UniProtKB-SubCell"/>
</dbReference>
<keyword evidence="3" id="KW-0732">Signal</keyword>
<dbReference type="InterPro" id="IPR012334">
    <property type="entry name" value="Pectin_lyas_fold"/>
</dbReference>
<dbReference type="Pfam" id="PF07581">
    <property type="entry name" value="Glug"/>
    <property type="match status" value="2"/>
</dbReference>
<accession>A0A2N7WS63</accession>
<evidence type="ECO:0000256" key="1">
    <source>
        <dbReference type="ARBA" id="ARBA00004613"/>
    </source>
</evidence>
<dbReference type="NCBIfam" id="TIGR01901">
    <property type="entry name" value="adhes_NPXG"/>
    <property type="match status" value="1"/>
</dbReference>
<dbReference type="InterPro" id="IPR008638">
    <property type="entry name" value="FhaB/CdiA-like_TPS"/>
</dbReference>
<dbReference type="Gene3D" id="2.160.20.10">
    <property type="entry name" value="Single-stranded right-handed beta-helix, Pectin lyase-like"/>
    <property type="match status" value="1"/>
</dbReference>
<comment type="subcellular location">
    <subcellularLocation>
        <location evidence="1">Secreted</location>
    </subcellularLocation>
</comment>
<dbReference type="SUPFAM" id="SSF51126">
    <property type="entry name" value="Pectin lyase-like"/>
    <property type="match status" value="1"/>
</dbReference>
<protein>
    <recommendedName>
        <fullName evidence="5">Filamentous haemagglutinin FhaB/tRNA nuclease CdiA-like TPS domain-containing protein</fullName>
    </recommendedName>
</protein>
<keyword evidence="7" id="KW-1185">Reference proteome</keyword>
<dbReference type="Pfam" id="PF05860">
    <property type="entry name" value="TPS"/>
    <property type="match status" value="1"/>
</dbReference>
<dbReference type="PANTHER" id="PTHR12338">
    <property type="entry name" value="AUTOTRANSPORTER"/>
    <property type="match status" value="1"/>
</dbReference>
<proteinExistence type="predicted"/>
<evidence type="ECO:0000259" key="5">
    <source>
        <dbReference type="SMART" id="SM00912"/>
    </source>
</evidence>
<evidence type="ECO:0000313" key="7">
    <source>
        <dbReference type="Proteomes" id="UP000235777"/>
    </source>
</evidence>
<organism evidence="6 7">
    <name type="scientific">Trinickia symbiotica</name>
    <dbReference type="NCBI Taxonomy" id="863227"/>
    <lineage>
        <taxon>Bacteria</taxon>
        <taxon>Pseudomonadati</taxon>
        <taxon>Pseudomonadota</taxon>
        <taxon>Betaproteobacteria</taxon>
        <taxon>Burkholderiales</taxon>
        <taxon>Burkholderiaceae</taxon>
        <taxon>Trinickia</taxon>
    </lineage>
</organism>
<dbReference type="RefSeq" id="WP_102607243.1">
    <property type="nucleotide sequence ID" value="NZ_PNYC01000022.1"/>
</dbReference>
<dbReference type="InterPro" id="IPR011493">
    <property type="entry name" value="GLUG"/>
</dbReference>
<feature type="domain" description="Filamentous haemagglutinin FhaB/tRNA nuclease CdiA-like TPS" evidence="5">
    <location>
        <begin position="59"/>
        <end position="176"/>
    </location>
</feature>
<evidence type="ECO:0000313" key="6">
    <source>
        <dbReference type="EMBL" id="PMS32250.1"/>
    </source>
</evidence>
<dbReference type="Proteomes" id="UP000235777">
    <property type="component" value="Unassembled WGS sequence"/>
</dbReference>
<keyword evidence="2" id="KW-0964">Secreted</keyword>
<dbReference type="EMBL" id="PNYC01000022">
    <property type="protein sequence ID" value="PMS32250.1"/>
    <property type="molecule type" value="Genomic_DNA"/>
</dbReference>
<evidence type="ECO:0000256" key="2">
    <source>
        <dbReference type="ARBA" id="ARBA00022525"/>
    </source>
</evidence>
<reference evidence="6 7" key="1">
    <citation type="submission" date="2018-01" db="EMBL/GenBank/DDBJ databases">
        <title>Whole genome analyses suggest that Burkholderia sensu lato contains two further novel genera in the rhizoxinica-symbiotica group Mycetohabitans gen. nov., and Trinickia gen. nov.: implications for the evolution of diazotrophy and nodulation in the Burkholderiaceae.</title>
        <authorList>
            <person name="Estrada-de los Santos P."/>
            <person name="Palmer M."/>
            <person name="Chavez-Ramirez B."/>
            <person name="Beukes C."/>
            <person name="Steenkamp E.T."/>
            <person name="Hirsch A.M."/>
            <person name="Manyaka P."/>
            <person name="Maluk M."/>
            <person name="Lafos M."/>
            <person name="Crook M."/>
            <person name="Gross E."/>
            <person name="Simon M.F."/>
            <person name="Bueno dos Reis Junior F."/>
            <person name="Poole P.S."/>
            <person name="Venter S.N."/>
            <person name="James E.K."/>
        </authorList>
    </citation>
    <scope>NUCLEOTIDE SEQUENCE [LARGE SCALE GENOMIC DNA]</scope>
    <source>
        <strain evidence="6 7">JPY 581</strain>
    </source>
</reference>
<dbReference type="InterPro" id="IPR050909">
    <property type="entry name" value="Bact_Autotransporter_VF"/>
</dbReference>
<dbReference type="SMART" id="SM00912">
    <property type="entry name" value="Haemagg_act"/>
    <property type="match status" value="1"/>
</dbReference>
<sequence length="1549" mass="151785">MKEKTGNRHEYPRKTGRGKHHAHAHEHVQADAHGEGPFPLRPIVAAAFAAASALGCLHAAAAPAGGQITAGAGTINAAPNAAGGATTIIQQGSNRLAINWTSFDIGSQDSVTFAQPGSSAIALNRVTGQSPTQILGTLNANGQVFILNPNGVLFGKSAQVNVGGLLASTLNLSDSDFLAGKFRFTDSGGTGRIVNEGQITANGGYIAFIAPRVSNQGSLIADKGTVELAAGSAATVTLAGNQLVSLTIDQGTLDALAENGDLIRADGGVVILTSKGKDAVLSGVVNNTGEIVARTAVNTGGTIKLIANGGTALVGGTLDASAPNGGNGGTIETSGEAFQLQPGATITTHATNGQSGTWLIDPSDIVVAASGGDMTGAQLSTQLGNTNIQLQTSSGSGGVGDITINDGVVWNSGNMLTLTADHDIKINASLDGGATGSIVASATHDIALMAPLVARSLTADAGGTLATNEPISLTGTGSLTASGAITLGASVTALQSLNVTSGSSIAIDGPIILDAGSGTLTLSATGTISPSSMASIATGTFDLQNGAWVQVGGGFLPGFSASNFVVGNGASFLRALSGSGTTADPYLIGDVYGLQGIGTSVQMLADSYKLANSIDASGTSNWNGGLGFAPIGNGVENAFLGTFDGNGKTISGLTINNPNNENIGLFGFVRDGAISNVSLTHFNVTGSRFVGALVGINQGGTISNVSVDNGTVTATSNTLLNDTSGNTNVGGLIGDNLSDGSSFPAAITNATVGSGVTITASGLGSTIEGQVGGLVGWNRGGVISHSGSAASVTGDNLIGGLVGLNDGSITMSSASGPVTATQNAAGGLVGQNTGTIAGSSATGTVNSSQYAGGLVGLNGTGGQIVSSWATGAVSDFQTAGGLAAQNDGSIVQSFSSSAVTAFAGDVGGLVGLNSGTIADSYALGLSAASSGVAGGLVGDNEASIATSYATGFVSGRDASGGLVAVAGSGSSVTRSYWNIDTTGLSTSAGGTGLTNAHMLSSQTSSFSGFDFSNVWRFIPGTSYPYLVSIFSSTPTVFSGTYTNTSGAVQTAKTLDFAAHDQLIASLTTGANGFYYLMLPSTAFNGATAIVAFSPTNVPGPGTALGAAETSGASVSMNLQDNFVALAGSSVTLGDIASALGNPFSGGAVSSVASLVPAVLTNLQSNALATANGVSLASAPGTELDLTGDTSISAAAITLGSVSGSGAALTLQTSGGDITQGGAFTLGVLGIPSAGNVTLDGANQIGTVAAMVSGSFSLNNASQLTVGQAGSTRGITAGGTVTLTNPGYTTTLAQSIDSSASGDAVILVSAGFANLFGPSVVTTNGRWLIYTTSPDADSFGGLQSGNSALWAQGYSPGSNVSASGNRYLFSTDQVIFVNANPNQKMAGQTAQESATLSLKYAGSSYGDAFTDATVPSGVTVSVYSNGDAASATRAGGDDGVGLYRIRYTASNVPAGYAVADGTVADLTVVDPQASAPPSSTAPSSAPAVINQVQAVMNNDADSGSDGDGNGRRKEIGAVLAAFDAAHATPVSGNGRSSILPAWPVANACVP</sequence>
<name>A0A2N7WS63_9BURK</name>